<dbReference type="Proteomes" id="UP000000689">
    <property type="component" value="Chromosome 8"/>
</dbReference>
<dbReference type="PANTHER" id="PTHR45735">
    <property type="entry name" value="CLEAVAGE STIMULATION FACTOR SUBUNIT 2"/>
    <property type="match status" value="1"/>
</dbReference>
<dbReference type="GO" id="GO:0030847">
    <property type="term" value="P:termination of RNA polymerase II transcription, exosome-dependent"/>
    <property type="evidence" value="ECO:0007669"/>
    <property type="project" value="EnsemblFungi"/>
</dbReference>
<feature type="compositionally biased region" description="Polar residues" evidence="1">
    <location>
        <begin position="156"/>
        <end position="185"/>
    </location>
</feature>
<dbReference type="PANTHER" id="PTHR45735:SF11">
    <property type="entry name" value="PROTEIN PTI1"/>
    <property type="match status" value="1"/>
</dbReference>
<dbReference type="GO" id="GO:0006397">
    <property type="term" value="P:mRNA processing"/>
    <property type="evidence" value="ECO:0007669"/>
    <property type="project" value="EnsemblFungi"/>
</dbReference>
<keyword evidence="4" id="KW-1185">Reference proteome</keyword>
<feature type="region of interest" description="Disordered" evidence="1">
    <location>
        <begin position="385"/>
        <end position="451"/>
    </location>
</feature>
<evidence type="ECO:0000313" key="3">
    <source>
        <dbReference type="EMBL" id="CCD26222.1"/>
    </source>
</evidence>
<proteinExistence type="predicted"/>
<dbReference type="GO" id="GO:0005847">
    <property type="term" value="C:mRNA cleavage and polyadenylation specificity factor complex"/>
    <property type="evidence" value="ECO:0007669"/>
    <property type="project" value="EnsemblFungi"/>
</dbReference>
<dbReference type="GeneID" id="11495753"/>
<dbReference type="GO" id="GO:0005829">
    <property type="term" value="C:cytosol"/>
    <property type="evidence" value="ECO:0007669"/>
    <property type="project" value="EnsemblFungi"/>
</dbReference>
<feature type="region of interest" description="Disordered" evidence="1">
    <location>
        <begin position="144"/>
        <end position="187"/>
    </location>
</feature>
<feature type="compositionally biased region" description="Low complexity" evidence="1">
    <location>
        <begin position="395"/>
        <end position="418"/>
    </location>
</feature>
<name>G0WEL1_NAUDC</name>
<dbReference type="EMBL" id="HE580274">
    <property type="protein sequence ID" value="CCD26222.1"/>
    <property type="molecule type" value="Genomic_DNA"/>
</dbReference>
<dbReference type="RefSeq" id="XP_003671465.1">
    <property type="nucleotide sequence ID" value="XM_003671417.1"/>
</dbReference>
<feature type="region of interest" description="Disordered" evidence="1">
    <location>
        <begin position="288"/>
        <end position="326"/>
    </location>
</feature>
<dbReference type="OrthoDB" id="272703at2759"/>
<dbReference type="InterPro" id="IPR025742">
    <property type="entry name" value="CSTF2_hinge"/>
</dbReference>
<dbReference type="GO" id="GO:0003729">
    <property type="term" value="F:mRNA binding"/>
    <property type="evidence" value="ECO:0007669"/>
    <property type="project" value="TreeGrafter"/>
</dbReference>
<protein>
    <recommendedName>
        <fullName evidence="2">Cleavage stimulation factor subunit 2 hinge domain-containing protein</fullName>
    </recommendedName>
</protein>
<feature type="compositionally biased region" description="Pro residues" evidence="1">
    <location>
        <begin position="435"/>
        <end position="451"/>
    </location>
</feature>
<dbReference type="STRING" id="1071378.G0WEL1"/>
<evidence type="ECO:0000313" key="4">
    <source>
        <dbReference type="Proteomes" id="UP000000689"/>
    </source>
</evidence>
<dbReference type="Pfam" id="PF14327">
    <property type="entry name" value="CSTF2_hinge"/>
    <property type="match status" value="1"/>
</dbReference>
<feature type="domain" description="Cleavage stimulation factor subunit 2 hinge" evidence="2">
    <location>
        <begin position="202"/>
        <end position="278"/>
    </location>
</feature>
<organism evidence="3 4">
    <name type="scientific">Naumovozyma dairenensis (strain ATCC 10597 / BCRC 20456 / CBS 421 / NBRC 0211 / NRRL Y-12639)</name>
    <name type="common">Saccharomyces dairenensis</name>
    <dbReference type="NCBI Taxonomy" id="1071378"/>
    <lineage>
        <taxon>Eukaryota</taxon>
        <taxon>Fungi</taxon>
        <taxon>Dikarya</taxon>
        <taxon>Ascomycota</taxon>
        <taxon>Saccharomycotina</taxon>
        <taxon>Saccharomycetes</taxon>
        <taxon>Saccharomycetales</taxon>
        <taxon>Saccharomycetaceae</taxon>
        <taxon>Naumovozyma</taxon>
    </lineage>
</organism>
<sequence>MTDPRKRKARHLLKPENLSTSIQITNFPNEWEQDIITSIIAGSGPIIEIIPKTDPRTGKLTSINYDYKTNKDCERAYNTLSQINGLPFQMEKVISSNYKEKLSQSYTNVEELKLNRDKFPWEMNLDLPFDMITEVPLPRRPLMTNKQSQQQQQQQNYSTNSIGNNDSQMNRNTSKPLSDNNTQDTFPDILSKASKHLPELIDGSLSIKDEVSNNLSKIPPLQLIEIISNLKILSTQDSINRSSQIETFLKSNSNLTLAISQALLEMGLINYNVINKVLERRSNQLRINSSSTTSTVNNNNNNNNNSSSESSTSATPMLNMNTQQPPMNMNIPMGMGMGMPMPVPMPMNPSVTPPTLGNTNINVLPQQQQPQQPQHQPVQMNANVHMGMVPPQPPMNMGMPQRQPVAAQQQQQQQQQQQSHPPVFIPPQFQAPPLQNSPPPLFPPAPPVAQPQPPRPIIKETYDDNINYIKLKQLPENQQEMIKQVLSLSKDQIKLLPNDQQSMVNNFRTEYLYEA</sequence>
<dbReference type="Gene3D" id="1.10.20.70">
    <property type="entry name" value="Transcription termination and cleavage factor, C-terminal domain"/>
    <property type="match status" value="1"/>
</dbReference>
<dbReference type="eggNOG" id="KOG0108">
    <property type="taxonomic scope" value="Eukaryota"/>
</dbReference>
<dbReference type="HOGENOM" id="CLU_040439_0_0_1"/>
<dbReference type="KEGG" id="ndi:NDAI_0H00480"/>
<dbReference type="GO" id="GO:0031126">
    <property type="term" value="P:sno(s)RNA 3'-end processing"/>
    <property type="evidence" value="ECO:0007669"/>
    <property type="project" value="EnsemblFungi"/>
</dbReference>
<dbReference type="OMA" id="EMGFINY"/>
<dbReference type="InterPro" id="IPR038192">
    <property type="entry name" value="CSTF_C_sf"/>
</dbReference>
<accession>G0WEL1</accession>
<dbReference type="AlphaFoldDB" id="G0WEL1"/>
<reference evidence="3 4" key="1">
    <citation type="journal article" date="2011" name="Proc. Natl. Acad. Sci. U.S.A.">
        <title>Evolutionary erosion of yeast sex chromosomes by mating-type switching accidents.</title>
        <authorList>
            <person name="Gordon J.L."/>
            <person name="Armisen D."/>
            <person name="Proux-Wera E."/>
            <person name="Oheigeartaigh S.S."/>
            <person name="Byrne K.P."/>
            <person name="Wolfe K.H."/>
        </authorList>
    </citation>
    <scope>NUCLEOTIDE SEQUENCE [LARGE SCALE GENOMIC DNA]</scope>
    <source>
        <strain evidence="4">ATCC 10597 / BCRC 20456 / CBS 421 / NBRC 0211 / NRRL Y-12639</strain>
    </source>
</reference>
<evidence type="ECO:0000259" key="2">
    <source>
        <dbReference type="Pfam" id="PF14327"/>
    </source>
</evidence>
<evidence type="ECO:0000256" key="1">
    <source>
        <dbReference type="SAM" id="MobiDB-lite"/>
    </source>
</evidence>
<gene>
    <name evidence="3" type="primary">NDAI0H00480</name>
    <name evidence="3" type="ordered locus">NDAI_0H00480</name>
</gene>